<evidence type="ECO:0000313" key="3">
    <source>
        <dbReference type="RefSeq" id="XP_033584786.1"/>
    </source>
</evidence>
<gene>
    <name evidence="1 3" type="ORF">BDZ99DRAFT_531086</name>
</gene>
<reference evidence="3" key="2">
    <citation type="submission" date="2020-04" db="EMBL/GenBank/DDBJ databases">
        <authorList>
            <consortium name="NCBI Genome Project"/>
        </authorList>
    </citation>
    <scope>NUCLEOTIDE SEQUENCE</scope>
    <source>
        <strain evidence="3">CBS 304.34</strain>
    </source>
</reference>
<dbReference type="Proteomes" id="UP000504636">
    <property type="component" value="Unplaced"/>
</dbReference>
<keyword evidence="2" id="KW-1185">Reference proteome</keyword>
<proteinExistence type="predicted"/>
<reference evidence="3" key="3">
    <citation type="submission" date="2025-04" db="UniProtKB">
        <authorList>
            <consortium name="RefSeq"/>
        </authorList>
    </citation>
    <scope>IDENTIFICATION</scope>
    <source>
        <strain evidence="3">CBS 304.34</strain>
    </source>
</reference>
<protein>
    <submittedName>
        <fullName evidence="1 3">Uncharacterized protein</fullName>
    </submittedName>
</protein>
<name>A0A6A6Z9L9_9PEZI</name>
<reference evidence="1 3" key="1">
    <citation type="journal article" date="2020" name="Stud. Mycol.">
        <title>101 Dothideomycetes genomes: a test case for predicting lifestyles and emergence of pathogens.</title>
        <authorList>
            <person name="Haridas S."/>
            <person name="Albert R."/>
            <person name="Binder M."/>
            <person name="Bloem J."/>
            <person name="Labutti K."/>
            <person name="Salamov A."/>
            <person name="Andreopoulos B."/>
            <person name="Baker S."/>
            <person name="Barry K."/>
            <person name="Bills G."/>
            <person name="Bluhm B."/>
            <person name="Cannon C."/>
            <person name="Castanera R."/>
            <person name="Culley D."/>
            <person name="Daum C."/>
            <person name="Ezra D."/>
            <person name="Gonzalez J."/>
            <person name="Henrissat B."/>
            <person name="Kuo A."/>
            <person name="Liang C."/>
            <person name="Lipzen A."/>
            <person name="Lutzoni F."/>
            <person name="Magnuson J."/>
            <person name="Mondo S."/>
            <person name="Nolan M."/>
            <person name="Ohm R."/>
            <person name="Pangilinan J."/>
            <person name="Park H.-J."/>
            <person name="Ramirez L."/>
            <person name="Alfaro M."/>
            <person name="Sun H."/>
            <person name="Tritt A."/>
            <person name="Yoshinaga Y."/>
            <person name="Zwiers L.-H."/>
            <person name="Turgeon B."/>
            <person name="Goodwin S."/>
            <person name="Spatafora J."/>
            <person name="Crous P."/>
            <person name="Grigoriev I."/>
        </authorList>
    </citation>
    <scope>NUCLEOTIDE SEQUENCE</scope>
    <source>
        <strain evidence="1 3">CBS 304.34</strain>
    </source>
</reference>
<organism evidence="1">
    <name type="scientific">Mytilinidion resinicola</name>
    <dbReference type="NCBI Taxonomy" id="574789"/>
    <lineage>
        <taxon>Eukaryota</taxon>
        <taxon>Fungi</taxon>
        <taxon>Dikarya</taxon>
        <taxon>Ascomycota</taxon>
        <taxon>Pezizomycotina</taxon>
        <taxon>Dothideomycetes</taxon>
        <taxon>Pleosporomycetidae</taxon>
        <taxon>Mytilinidiales</taxon>
        <taxon>Mytilinidiaceae</taxon>
        <taxon>Mytilinidion</taxon>
    </lineage>
</organism>
<dbReference type="AlphaFoldDB" id="A0A6A6Z9L9"/>
<evidence type="ECO:0000313" key="2">
    <source>
        <dbReference type="Proteomes" id="UP000504636"/>
    </source>
</evidence>
<dbReference type="EMBL" id="MU003692">
    <property type="protein sequence ID" value="KAF2817822.1"/>
    <property type="molecule type" value="Genomic_DNA"/>
</dbReference>
<dbReference type="RefSeq" id="XP_033584786.1">
    <property type="nucleotide sequence ID" value="XM_033726430.1"/>
</dbReference>
<dbReference type="OrthoDB" id="10025998at2759"/>
<accession>A0A6A6Z9L9</accession>
<dbReference type="GeneID" id="54467323"/>
<sequence>MPVKLVYPEFEAKMSGAAMVLHNLFAMSGSPLAPSHHVLVTKNLTPLPVSLDPLTVMQSPTQAGNTKLTSTSVANNIDTTSGSQTEDSIRRSPLATFLTESDRYVPIFDGITCSLPVSGLLNLKLVSKDLQDVYVKAQKSQWNADKALFHFFKDPTGFRDKLGEVSGLISGIFVLQFLDRAPIGNMLDLYATYGPQADALEKYLIETEGYFVSAEETAPVPTNPNISRSRKAQTFRRARNEGLHIYLSHTNSAPLLDILRGDAYSTATTAIMTATKVYAPFANMTFRSDKAYILRKLDENAQTHLIDIEQTGREVLDIRFKDKGMAKHRHLNDSRCWVMNLDTSKLATPAIPDYVYDNTEFFFTDNHHRLSPAENRDGPLHYNCLLSPLMHPGLKYPWLGCFDAEHRKNAIVRRLDAVVWAELWKLRDQDRPINWAEMMRRPMLVRDMTAYAGKTFDEKVPEWIKELDELKSEGED</sequence>
<evidence type="ECO:0000313" key="1">
    <source>
        <dbReference type="EMBL" id="KAF2817822.1"/>
    </source>
</evidence>